<evidence type="ECO:0000259" key="1">
    <source>
        <dbReference type="Pfam" id="PF21485"/>
    </source>
</evidence>
<comment type="caution">
    <text evidence="2">The sequence shown here is derived from an EMBL/GenBank/DDBJ whole genome shotgun (WGS) entry which is preliminary data.</text>
</comment>
<sequence length="152" mass="17520">MSVGACTLPMPSKSLDFSGCVLSVILGKIFKSDERAAKRKKGKIIYYEKLEEKRNTDEAKKKCQPTIFQICSITLLPSDYITVLCLIFLNIDTLHIVFFQFWLAKCHFVGINIFKGKKLEDSVPSYHNCVVRPFNVVRFLRLFASRRDMVLF</sequence>
<protein>
    <recommendedName>
        <fullName evidence="1">Translation initiation factor 5A-like N-terminal domain-containing protein</fullName>
    </recommendedName>
</protein>
<dbReference type="AlphaFoldDB" id="A0A7J6FRI1"/>
<name>A0A7J6FRI1_CANSA</name>
<dbReference type="Proteomes" id="UP000525078">
    <property type="component" value="Unassembled WGS sequence"/>
</dbReference>
<evidence type="ECO:0000313" key="2">
    <source>
        <dbReference type="EMBL" id="KAF4373333.1"/>
    </source>
</evidence>
<accession>A0A7J6FRI1</accession>
<gene>
    <name evidence="2" type="ORF">F8388_026164</name>
</gene>
<dbReference type="EMBL" id="JAATIP010000100">
    <property type="protein sequence ID" value="KAF4373333.1"/>
    <property type="molecule type" value="Genomic_DNA"/>
</dbReference>
<feature type="domain" description="Translation initiation factor 5A-like N-terminal" evidence="1">
    <location>
        <begin position="104"/>
        <end position="127"/>
    </location>
</feature>
<dbReference type="Gene3D" id="2.30.30.30">
    <property type="match status" value="1"/>
</dbReference>
<reference evidence="2 3" key="1">
    <citation type="journal article" date="2020" name="bioRxiv">
        <title>Sequence and annotation of 42 cannabis genomes reveals extensive copy number variation in cannabinoid synthesis and pathogen resistance genes.</title>
        <authorList>
            <person name="Mckernan K.J."/>
            <person name="Helbert Y."/>
            <person name="Kane L.T."/>
            <person name="Ebling H."/>
            <person name="Zhang L."/>
            <person name="Liu B."/>
            <person name="Eaton Z."/>
            <person name="Mclaughlin S."/>
            <person name="Kingan S."/>
            <person name="Baybayan P."/>
            <person name="Concepcion G."/>
            <person name="Jordan M."/>
            <person name="Riva A."/>
            <person name="Barbazuk W."/>
            <person name="Harkins T."/>
        </authorList>
    </citation>
    <scope>NUCLEOTIDE SEQUENCE [LARGE SCALE GENOMIC DNA]</scope>
    <source>
        <strain evidence="3">cv. Jamaican Lion 4</strain>
        <tissue evidence="2">Leaf</tissue>
    </source>
</reference>
<dbReference type="InterPro" id="IPR014722">
    <property type="entry name" value="Rib_uL2_dom2"/>
</dbReference>
<organism evidence="2 3">
    <name type="scientific">Cannabis sativa</name>
    <name type="common">Hemp</name>
    <name type="synonym">Marijuana</name>
    <dbReference type="NCBI Taxonomy" id="3483"/>
    <lineage>
        <taxon>Eukaryota</taxon>
        <taxon>Viridiplantae</taxon>
        <taxon>Streptophyta</taxon>
        <taxon>Embryophyta</taxon>
        <taxon>Tracheophyta</taxon>
        <taxon>Spermatophyta</taxon>
        <taxon>Magnoliopsida</taxon>
        <taxon>eudicotyledons</taxon>
        <taxon>Gunneridae</taxon>
        <taxon>Pentapetalae</taxon>
        <taxon>rosids</taxon>
        <taxon>fabids</taxon>
        <taxon>Rosales</taxon>
        <taxon>Cannabaceae</taxon>
        <taxon>Cannabis</taxon>
    </lineage>
</organism>
<dbReference type="InterPro" id="IPR048670">
    <property type="entry name" value="IF5A-like_N"/>
</dbReference>
<evidence type="ECO:0000313" key="3">
    <source>
        <dbReference type="Proteomes" id="UP000525078"/>
    </source>
</evidence>
<proteinExistence type="predicted"/>
<dbReference type="Pfam" id="PF21485">
    <property type="entry name" value="IF5A-like_N"/>
    <property type="match status" value="1"/>
</dbReference>